<proteinExistence type="predicted"/>
<dbReference type="Proteomes" id="UP000814243">
    <property type="component" value="Unassembled WGS sequence"/>
</dbReference>
<accession>A0A922SP32</accession>
<gene>
    <name evidence="1" type="ORF">HF086_006447</name>
</gene>
<name>A0A922SP32_SPOEX</name>
<organism evidence="1 2">
    <name type="scientific">Spodoptera exigua</name>
    <name type="common">Beet armyworm</name>
    <name type="synonym">Noctua fulgens</name>
    <dbReference type="NCBI Taxonomy" id="7107"/>
    <lineage>
        <taxon>Eukaryota</taxon>
        <taxon>Metazoa</taxon>
        <taxon>Ecdysozoa</taxon>
        <taxon>Arthropoda</taxon>
        <taxon>Hexapoda</taxon>
        <taxon>Insecta</taxon>
        <taxon>Pterygota</taxon>
        <taxon>Neoptera</taxon>
        <taxon>Endopterygota</taxon>
        <taxon>Lepidoptera</taxon>
        <taxon>Glossata</taxon>
        <taxon>Ditrysia</taxon>
        <taxon>Noctuoidea</taxon>
        <taxon>Noctuidae</taxon>
        <taxon>Amphipyrinae</taxon>
        <taxon>Spodoptera</taxon>
    </lineage>
</organism>
<feature type="non-terminal residue" evidence="1">
    <location>
        <position position="1"/>
    </location>
</feature>
<sequence>VLWLPKNMILLTSLSVKFEKFYMTVEEVKIACILFLKDNNCSRESETDYHITHTSAPLIFCWLVKNLLLLIIIILQCEKFYTVLEDSQDICALVMKSKCPAVIFVFPEENKKLCRNVRRLHRASFCKIRACYLFNVDVCLLLHLIELLANHTIILLQFAFV</sequence>
<dbReference type="EMBL" id="JACEFF010000086">
    <property type="protein sequence ID" value="KAH9644419.1"/>
    <property type="molecule type" value="Genomic_DNA"/>
</dbReference>
<evidence type="ECO:0000313" key="2">
    <source>
        <dbReference type="Proteomes" id="UP000814243"/>
    </source>
</evidence>
<reference evidence="1" key="1">
    <citation type="journal article" date="2021" name="G3 (Bethesda)">
        <title>Genome and transcriptome analysis of the beet armyworm Spodoptera exigua reveals targets for pest control. .</title>
        <authorList>
            <person name="Simon S."/>
            <person name="Breeschoten T."/>
            <person name="Jansen H.J."/>
            <person name="Dirks R.P."/>
            <person name="Schranz M.E."/>
            <person name="Ros V.I.D."/>
        </authorList>
    </citation>
    <scope>NUCLEOTIDE SEQUENCE</scope>
    <source>
        <strain evidence="1">TB_SE_WUR_2020</strain>
    </source>
</reference>
<protein>
    <submittedName>
        <fullName evidence="1">Uncharacterized protein</fullName>
    </submittedName>
</protein>
<evidence type="ECO:0000313" key="1">
    <source>
        <dbReference type="EMBL" id="KAH9644419.1"/>
    </source>
</evidence>
<dbReference type="AlphaFoldDB" id="A0A922SP32"/>
<comment type="caution">
    <text evidence="1">The sequence shown here is derived from an EMBL/GenBank/DDBJ whole genome shotgun (WGS) entry which is preliminary data.</text>
</comment>